<dbReference type="InParanoid" id="A8Q0G7"/>
<keyword evidence="7" id="KW-1185">Reference proteome</keyword>
<dbReference type="PANTHER" id="PTHR47810:SF1">
    <property type="entry name" value="DNA LIGASE B"/>
    <property type="match status" value="1"/>
</dbReference>
<dbReference type="EMBL" id="AAYY01000006">
    <property type="protein sequence ID" value="EDP43817.1"/>
    <property type="molecule type" value="Genomic_DNA"/>
</dbReference>
<dbReference type="Proteomes" id="UP000008837">
    <property type="component" value="Unassembled WGS sequence"/>
</dbReference>
<keyword evidence="1" id="KW-0436">Ligase</keyword>
<evidence type="ECO:0000256" key="2">
    <source>
        <dbReference type="ARBA" id="ARBA00022705"/>
    </source>
</evidence>
<name>A8Q0G7_MALGO</name>
<dbReference type="Gene3D" id="3.30.470.30">
    <property type="entry name" value="DNA ligase/mRNA capping enzyme"/>
    <property type="match status" value="1"/>
</dbReference>
<evidence type="ECO:0000256" key="4">
    <source>
        <dbReference type="ARBA" id="ARBA00023204"/>
    </source>
</evidence>
<dbReference type="OrthoDB" id="411785at2759"/>
<dbReference type="GO" id="GO:0006260">
    <property type="term" value="P:DNA replication"/>
    <property type="evidence" value="ECO:0007669"/>
    <property type="project" value="UniProtKB-KW"/>
</dbReference>
<evidence type="ECO:0000256" key="1">
    <source>
        <dbReference type="ARBA" id="ARBA00022598"/>
    </source>
</evidence>
<dbReference type="VEuPathDB" id="FungiDB:MGL_2030"/>
<dbReference type="GO" id="GO:0005524">
    <property type="term" value="F:ATP binding"/>
    <property type="evidence" value="ECO:0007669"/>
    <property type="project" value="InterPro"/>
</dbReference>
<comment type="caution">
    <text evidence="6">The sequence shown here is derived from an EMBL/GenBank/DDBJ whole genome shotgun (WGS) entry which is preliminary data.</text>
</comment>
<dbReference type="SUPFAM" id="SSF56091">
    <property type="entry name" value="DNA ligase/mRNA capping enzyme, catalytic domain"/>
    <property type="match status" value="1"/>
</dbReference>
<dbReference type="GO" id="GO:0006281">
    <property type="term" value="P:DNA repair"/>
    <property type="evidence" value="ECO:0007669"/>
    <property type="project" value="UniProtKB-KW"/>
</dbReference>
<dbReference type="AlphaFoldDB" id="A8Q0G7"/>
<dbReference type="GO" id="GO:0006310">
    <property type="term" value="P:DNA recombination"/>
    <property type="evidence" value="ECO:0007669"/>
    <property type="project" value="InterPro"/>
</dbReference>
<feature type="domain" description="ATP-dependent DNA ligase family profile" evidence="5">
    <location>
        <begin position="58"/>
        <end position="265"/>
    </location>
</feature>
<gene>
    <name evidence="6" type="ORF">MGL_2030</name>
</gene>
<sequence length="320" mass="36440">MGLSTQSLRRFLSSKEPTHYSPAALFLSELYETGCITRMNMPVALARSWDAATCPPTSSAWYASRKLDGVRCVAVIGCAPPSRIQSVHLLSRTGRNFGSLRTLQDAFAKVLEACPHMAQIRLEPESKPMTWVLDGELCVIDETQSPFRESFVRAMSQLQQHPSSTDECVATDLVYFPFDMLTLDEFTMGAKEIRRYSARLAHLQRVVSWVHARHPRAPIRALPQVRIDAQDTLDRMLRDAAHWEGIMLREDMPYEGRRTHSMRKIRPKHEGEYLVRNIEIRTMRLALDGTYADRHALASMYMQKQGKGAPCCDETRARLT</sequence>
<evidence type="ECO:0000256" key="3">
    <source>
        <dbReference type="ARBA" id="ARBA00022763"/>
    </source>
</evidence>
<dbReference type="InterPro" id="IPR012310">
    <property type="entry name" value="DNA_ligase_ATP-dep_cent"/>
</dbReference>
<proteinExistence type="predicted"/>
<dbReference type="KEGG" id="mgl:MGL_2030"/>
<keyword evidence="2" id="KW-0235">DNA replication</keyword>
<reference evidence="6 7" key="1">
    <citation type="journal article" date="2007" name="Proc. Natl. Acad. Sci. U.S.A.">
        <title>Dandruff-associated Malassezia genomes reveal convergent and divergent virulence traits shared with plant and human fungal pathogens.</title>
        <authorList>
            <person name="Xu J."/>
            <person name="Saunders C.W."/>
            <person name="Hu P."/>
            <person name="Grant R.A."/>
            <person name="Boekhout T."/>
            <person name="Kuramae E.E."/>
            <person name="Kronstad J.W."/>
            <person name="Deangelis Y.M."/>
            <person name="Reeder N.L."/>
            <person name="Johnstone K.R."/>
            <person name="Leland M."/>
            <person name="Fieno A.M."/>
            <person name="Begley W.M."/>
            <person name="Sun Y."/>
            <person name="Lacey M.P."/>
            <person name="Chaudhary T."/>
            <person name="Keough T."/>
            <person name="Chu L."/>
            <person name="Sears R."/>
            <person name="Yuan B."/>
            <person name="Dawson T.L.Jr."/>
        </authorList>
    </citation>
    <scope>NUCLEOTIDE SEQUENCE [LARGE SCALE GENOMIC DNA]</scope>
    <source>
        <strain evidence="7">ATCC MYA-4612 / CBS 7966</strain>
    </source>
</reference>
<evidence type="ECO:0000313" key="7">
    <source>
        <dbReference type="Proteomes" id="UP000008837"/>
    </source>
</evidence>
<dbReference type="InterPro" id="IPR050326">
    <property type="entry name" value="NAD_dep_DNA_ligaseB"/>
</dbReference>
<dbReference type="PANTHER" id="PTHR47810">
    <property type="entry name" value="DNA LIGASE"/>
    <property type="match status" value="1"/>
</dbReference>
<dbReference type="GO" id="GO:0003910">
    <property type="term" value="F:DNA ligase (ATP) activity"/>
    <property type="evidence" value="ECO:0007669"/>
    <property type="project" value="InterPro"/>
</dbReference>
<evidence type="ECO:0000313" key="6">
    <source>
        <dbReference type="EMBL" id="EDP43817.1"/>
    </source>
</evidence>
<dbReference type="GeneID" id="5855338"/>
<keyword evidence="3" id="KW-0227">DNA damage</keyword>
<accession>A8Q0G7</accession>
<organism evidence="6 7">
    <name type="scientific">Malassezia globosa (strain ATCC MYA-4612 / CBS 7966)</name>
    <name type="common">Dandruff-associated fungus</name>
    <dbReference type="NCBI Taxonomy" id="425265"/>
    <lineage>
        <taxon>Eukaryota</taxon>
        <taxon>Fungi</taxon>
        <taxon>Dikarya</taxon>
        <taxon>Basidiomycota</taxon>
        <taxon>Ustilaginomycotina</taxon>
        <taxon>Malasseziomycetes</taxon>
        <taxon>Malasseziales</taxon>
        <taxon>Malasseziaceae</taxon>
        <taxon>Malassezia</taxon>
    </lineage>
</organism>
<protein>
    <recommendedName>
        <fullName evidence="5">ATP-dependent DNA ligase family profile domain-containing protein</fullName>
    </recommendedName>
</protein>
<dbReference type="RefSeq" id="XP_001731031.1">
    <property type="nucleotide sequence ID" value="XM_001730979.1"/>
</dbReference>
<dbReference type="Pfam" id="PF01068">
    <property type="entry name" value="DNA_ligase_A_M"/>
    <property type="match status" value="1"/>
</dbReference>
<evidence type="ECO:0000259" key="5">
    <source>
        <dbReference type="Pfam" id="PF01068"/>
    </source>
</evidence>
<keyword evidence="4" id="KW-0234">DNA repair</keyword>